<dbReference type="RefSeq" id="WP_075314690.1">
    <property type="nucleotide sequence ID" value="NZ_CAXNZT010000022.1"/>
</dbReference>
<evidence type="ECO:0000256" key="2">
    <source>
        <dbReference type="ARBA" id="ARBA00022730"/>
    </source>
</evidence>
<keyword evidence="2 7" id="KW-0699">rRNA-binding</keyword>
<dbReference type="SMART" id="SM00363">
    <property type="entry name" value="S4"/>
    <property type="match status" value="1"/>
</dbReference>
<dbReference type="GO" id="GO:0003735">
    <property type="term" value="F:structural constituent of ribosome"/>
    <property type="evidence" value="ECO:0007669"/>
    <property type="project" value="InterPro"/>
</dbReference>
<dbReference type="GO" id="GO:0015935">
    <property type="term" value="C:small ribosomal subunit"/>
    <property type="evidence" value="ECO:0007669"/>
    <property type="project" value="InterPro"/>
</dbReference>
<gene>
    <name evidence="7 9" type="primary">rpsD</name>
    <name evidence="9" type="ORF">GPS52_08020</name>
</gene>
<reference evidence="9 10" key="1">
    <citation type="submission" date="2019-12" db="EMBL/GenBank/DDBJ databases">
        <title>Acinetobacter haemolyticus comparative genomics.</title>
        <authorList>
            <person name="Castro-Jaimes S."/>
            <person name="Bello-Lopez E."/>
            <person name="Velazquez-Acosta C."/>
            <person name="Volkow-Fernandez P."/>
            <person name="Lozano-Zarain P."/>
            <person name="Castillo Ramirez S."/>
            <person name="Cevallos M.A."/>
        </authorList>
    </citation>
    <scope>NUCLEOTIDE SEQUENCE [LARGE SCALE GENOMIC DNA]</scope>
    <source>
        <strain evidence="9 10">AN10</strain>
    </source>
</reference>
<comment type="function">
    <text evidence="7">With S5 and S12 plays an important role in translational accuracy.</text>
</comment>
<dbReference type="InterPro" id="IPR022801">
    <property type="entry name" value="Ribosomal_uS4"/>
</dbReference>
<sequence>MARYIGPKCKLSRREGTDLQLKSGVKPFDVKTKKHNKAPGQHGQARGGKQSEYSLQLREKQKVRRMYGVLERQFSNYYKEAARVKGATGENLLKLLESRLDNVVYRMGFGSTRSEARQLVSHRSITLNGRRVNIASIQVKAGDVIAVHEGAKQQLRIKNAIELAAQRGIPAWMEVDHSKLEGTFKTAPDRSDLPAEINESLIVELYSK</sequence>
<dbReference type="NCBIfam" id="NF003717">
    <property type="entry name" value="PRK05327.1"/>
    <property type="match status" value="1"/>
</dbReference>
<dbReference type="GO" id="GO:0042274">
    <property type="term" value="P:ribosomal small subunit biogenesis"/>
    <property type="evidence" value="ECO:0007669"/>
    <property type="project" value="TreeGrafter"/>
</dbReference>
<comment type="caution">
    <text evidence="9">The sequence shown here is derived from an EMBL/GenBank/DDBJ whole genome shotgun (WGS) entry which is preliminary data.</text>
</comment>
<dbReference type="KEGG" id="ahl:AHTJS_02180"/>
<dbReference type="OrthoDB" id="9803672at2"/>
<dbReference type="PANTHER" id="PTHR11831">
    <property type="entry name" value="30S 40S RIBOSOMAL PROTEIN"/>
    <property type="match status" value="1"/>
</dbReference>
<dbReference type="SUPFAM" id="SSF55174">
    <property type="entry name" value="Alpha-L RNA-binding motif"/>
    <property type="match status" value="1"/>
</dbReference>
<dbReference type="InterPro" id="IPR005709">
    <property type="entry name" value="Ribosomal_uS4_bac-type"/>
</dbReference>
<dbReference type="Gene3D" id="3.10.290.10">
    <property type="entry name" value="RNA-binding S4 domain"/>
    <property type="match status" value="1"/>
</dbReference>
<keyword evidence="3 7" id="KW-0694">RNA-binding</keyword>
<organism evidence="9 10">
    <name type="scientific">Acinetobacter haemolyticus</name>
    <dbReference type="NCBI Taxonomy" id="29430"/>
    <lineage>
        <taxon>Bacteria</taxon>
        <taxon>Pseudomonadati</taxon>
        <taxon>Pseudomonadota</taxon>
        <taxon>Gammaproteobacteria</taxon>
        <taxon>Moraxellales</taxon>
        <taxon>Moraxellaceae</taxon>
        <taxon>Acinetobacter</taxon>
    </lineage>
</organism>
<dbReference type="GO" id="GO:0006412">
    <property type="term" value="P:translation"/>
    <property type="evidence" value="ECO:0007669"/>
    <property type="project" value="UniProtKB-UniRule"/>
</dbReference>
<dbReference type="PROSITE" id="PS00632">
    <property type="entry name" value="RIBOSOMAL_S4"/>
    <property type="match status" value="1"/>
</dbReference>
<evidence type="ECO:0000256" key="7">
    <source>
        <dbReference type="HAMAP-Rule" id="MF_01306"/>
    </source>
</evidence>
<dbReference type="Proteomes" id="UP000451048">
    <property type="component" value="Unassembled WGS sequence"/>
</dbReference>
<dbReference type="InterPro" id="IPR018079">
    <property type="entry name" value="Ribosomal_uS4_CS"/>
</dbReference>
<dbReference type="HAMAP" id="MF_01306_B">
    <property type="entry name" value="Ribosomal_uS4_B"/>
    <property type="match status" value="1"/>
</dbReference>
<evidence type="ECO:0000256" key="5">
    <source>
        <dbReference type="ARBA" id="ARBA00023274"/>
    </source>
</evidence>
<protein>
    <recommendedName>
        <fullName evidence="6 7">Small ribosomal subunit protein uS4</fullName>
    </recommendedName>
</protein>
<dbReference type="AlphaFoldDB" id="A0A1L6KJQ3"/>
<comment type="function">
    <text evidence="7">One of the primary rRNA binding proteins, it binds directly to 16S rRNA where it nucleates assembly of the body of the 30S subunit.</text>
</comment>
<dbReference type="NCBIfam" id="TIGR01017">
    <property type="entry name" value="rpsD_bact"/>
    <property type="match status" value="1"/>
</dbReference>
<evidence type="ECO:0000313" key="9">
    <source>
        <dbReference type="EMBL" id="NAR73441.1"/>
    </source>
</evidence>
<dbReference type="InterPro" id="IPR002942">
    <property type="entry name" value="S4_RNA-bd"/>
</dbReference>
<keyword evidence="4 7" id="KW-0689">Ribosomal protein</keyword>
<dbReference type="EMBL" id="WTTO01000019">
    <property type="protein sequence ID" value="NAR73441.1"/>
    <property type="molecule type" value="Genomic_DNA"/>
</dbReference>
<evidence type="ECO:0000313" key="10">
    <source>
        <dbReference type="Proteomes" id="UP000451048"/>
    </source>
</evidence>
<dbReference type="CDD" id="cd00165">
    <property type="entry name" value="S4"/>
    <property type="match status" value="1"/>
</dbReference>
<comment type="similarity">
    <text evidence="1 7 8">Belongs to the universal ribosomal protein uS4 family.</text>
</comment>
<accession>A0A1L6KJQ3</accession>
<keyword evidence="5 7" id="KW-0687">Ribonucleoprotein</keyword>
<name>A0A1L6KJQ3_ACIHA</name>
<evidence type="ECO:0000256" key="3">
    <source>
        <dbReference type="ARBA" id="ARBA00022884"/>
    </source>
</evidence>
<dbReference type="Gene3D" id="1.10.1050.10">
    <property type="entry name" value="Ribosomal Protein S4 Delta 41, Chain A, domain 1"/>
    <property type="match status" value="1"/>
</dbReference>
<dbReference type="FunFam" id="1.10.1050.10:FF:000001">
    <property type="entry name" value="30S ribosomal protein S4"/>
    <property type="match status" value="1"/>
</dbReference>
<dbReference type="Pfam" id="PF00163">
    <property type="entry name" value="Ribosomal_S4"/>
    <property type="match status" value="1"/>
</dbReference>
<evidence type="ECO:0000256" key="8">
    <source>
        <dbReference type="RuleBase" id="RU003699"/>
    </source>
</evidence>
<evidence type="ECO:0000256" key="1">
    <source>
        <dbReference type="ARBA" id="ARBA00007465"/>
    </source>
</evidence>
<dbReference type="InterPro" id="IPR036986">
    <property type="entry name" value="S4_RNA-bd_sf"/>
</dbReference>
<dbReference type="Pfam" id="PF01479">
    <property type="entry name" value="S4"/>
    <property type="match status" value="1"/>
</dbReference>
<dbReference type="FunFam" id="3.10.290.10:FF:000001">
    <property type="entry name" value="30S ribosomal protein S4"/>
    <property type="match status" value="1"/>
</dbReference>
<dbReference type="PANTHER" id="PTHR11831:SF4">
    <property type="entry name" value="SMALL RIBOSOMAL SUBUNIT PROTEIN US4M"/>
    <property type="match status" value="1"/>
</dbReference>
<dbReference type="GO" id="GO:0019843">
    <property type="term" value="F:rRNA binding"/>
    <property type="evidence" value="ECO:0007669"/>
    <property type="project" value="UniProtKB-UniRule"/>
</dbReference>
<dbReference type="SMART" id="SM01390">
    <property type="entry name" value="Ribosomal_S4"/>
    <property type="match status" value="1"/>
</dbReference>
<comment type="subunit">
    <text evidence="7">Part of the 30S ribosomal subunit. Contacts protein S5. The interaction surface between S4 and S5 is involved in control of translational fidelity.</text>
</comment>
<evidence type="ECO:0000256" key="4">
    <source>
        <dbReference type="ARBA" id="ARBA00022980"/>
    </source>
</evidence>
<dbReference type="InterPro" id="IPR001912">
    <property type="entry name" value="Ribosomal_uS4_N"/>
</dbReference>
<evidence type="ECO:0000256" key="6">
    <source>
        <dbReference type="ARBA" id="ARBA00035254"/>
    </source>
</evidence>
<proteinExistence type="inferred from homology"/>
<dbReference type="PROSITE" id="PS50889">
    <property type="entry name" value="S4"/>
    <property type="match status" value="1"/>
</dbReference>